<keyword evidence="1" id="KW-0812">Transmembrane</keyword>
<keyword evidence="1" id="KW-0472">Membrane</keyword>
<reference evidence="3" key="1">
    <citation type="journal article" date="2014" name="Genome Announc.">
        <title>Draft genome sequences of six enterohepatic helicobacter species isolated from humans and one from rhesus macaques.</title>
        <authorList>
            <person name="Shen Z."/>
            <person name="Sheh A."/>
            <person name="Young S.K."/>
            <person name="Abouelliel A."/>
            <person name="Ward D.V."/>
            <person name="Earl A.M."/>
            <person name="Fox J.G."/>
        </authorList>
    </citation>
    <scope>NUCLEOTIDE SEQUENCE [LARGE SCALE GENOMIC DNA]</scope>
    <source>
        <strain evidence="3">CCUG 18818</strain>
    </source>
</reference>
<evidence type="ECO:0000313" key="3">
    <source>
        <dbReference type="Proteomes" id="UP000005755"/>
    </source>
</evidence>
<sequence>MVCFKFAIVSPYLFLFVVFWLKSQILRSKATAIISSKLLAFLLESHDFNSKTLPQISCLSLRFKILESLIWRSPTTSLPLESLWIWAYTIT</sequence>
<proteinExistence type="predicted"/>
<name>A0ABN0BEI5_9HELI</name>
<dbReference type="Proteomes" id="UP000005755">
    <property type="component" value="Unassembled WGS sequence"/>
</dbReference>
<dbReference type="EMBL" id="DS990393">
    <property type="protein sequence ID" value="EFR47373.1"/>
    <property type="molecule type" value="Genomic_DNA"/>
</dbReference>
<accession>A0ABN0BEI5</accession>
<feature type="transmembrane region" description="Helical" evidence="1">
    <location>
        <begin position="6"/>
        <end position="21"/>
    </location>
</feature>
<organism evidence="2 3">
    <name type="scientific">Helicobacter cinaedi CCUG 18818 = ATCC BAA-847</name>
    <dbReference type="NCBI Taxonomy" id="537971"/>
    <lineage>
        <taxon>Bacteria</taxon>
        <taxon>Pseudomonadati</taxon>
        <taxon>Campylobacterota</taxon>
        <taxon>Epsilonproteobacteria</taxon>
        <taxon>Campylobacterales</taxon>
        <taxon>Helicobacteraceae</taxon>
        <taxon>Helicobacter</taxon>
    </lineage>
</organism>
<gene>
    <name evidence="2" type="ORF">HCCG_01921</name>
</gene>
<evidence type="ECO:0000313" key="2">
    <source>
        <dbReference type="EMBL" id="EFR47373.1"/>
    </source>
</evidence>
<protein>
    <submittedName>
        <fullName evidence="2">Uncharacterized protein</fullName>
    </submittedName>
</protein>
<keyword evidence="1" id="KW-1133">Transmembrane helix</keyword>
<evidence type="ECO:0000256" key="1">
    <source>
        <dbReference type="SAM" id="Phobius"/>
    </source>
</evidence>
<keyword evidence="3" id="KW-1185">Reference proteome</keyword>